<evidence type="ECO:0000313" key="1">
    <source>
        <dbReference type="EMBL" id="KAF6095162.1"/>
    </source>
</evidence>
<organism evidence="1 2">
    <name type="scientific">Phyllostomus discolor</name>
    <name type="common">pale spear-nosed bat</name>
    <dbReference type="NCBI Taxonomy" id="89673"/>
    <lineage>
        <taxon>Eukaryota</taxon>
        <taxon>Metazoa</taxon>
        <taxon>Chordata</taxon>
        <taxon>Craniata</taxon>
        <taxon>Vertebrata</taxon>
        <taxon>Euteleostomi</taxon>
        <taxon>Mammalia</taxon>
        <taxon>Eutheria</taxon>
        <taxon>Laurasiatheria</taxon>
        <taxon>Chiroptera</taxon>
        <taxon>Yangochiroptera</taxon>
        <taxon>Phyllostomidae</taxon>
        <taxon>Phyllostominae</taxon>
        <taxon>Phyllostomus</taxon>
    </lineage>
</organism>
<protein>
    <submittedName>
        <fullName evidence="1">Uncharacterized protein</fullName>
    </submittedName>
</protein>
<evidence type="ECO:0000313" key="2">
    <source>
        <dbReference type="Proteomes" id="UP000664940"/>
    </source>
</evidence>
<dbReference type="AlphaFoldDB" id="A0A833ZMC5"/>
<proteinExistence type="predicted"/>
<dbReference type="Proteomes" id="UP000664940">
    <property type="component" value="Unassembled WGS sequence"/>
</dbReference>
<dbReference type="EMBL" id="JABVXQ010000008">
    <property type="protein sequence ID" value="KAF6095162.1"/>
    <property type="molecule type" value="Genomic_DNA"/>
</dbReference>
<comment type="caution">
    <text evidence="1">The sequence shown here is derived from an EMBL/GenBank/DDBJ whole genome shotgun (WGS) entry which is preliminary data.</text>
</comment>
<gene>
    <name evidence="1" type="ORF">HJG60_012129</name>
</gene>
<reference evidence="1 2" key="1">
    <citation type="journal article" date="2020" name="Nature">
        <title>Six reference-quality genomes reveal evolution of bat adaptations.</title>
        <authorList>
            <person name="Jebb D."/>
            <person name="Huang Z."/>
            <person name="Pippel M."/>
            <person name="Hughes G.M."/>
            <person name="Lavrichenko K."/>
            <person name="Devanna P."/>
            <person name="Winkler S."/>
            <person name="Jermiin L.S."/>
            <person name="Skirmuntt E.C."/>
            <person name="Katzourakis A."/>
            <person name="Burkitt-Gray L."/>
            <person name="Ray D.A."/>
            <person name="Sullivan K.A.M."/>
            <person name="Roscito J.G."/>
            <person name="Kirilenko B.M."/>
            <person name="Davalos L.M."/>
            <person name="Corthals A.P."/>
            <person name="Power M.L."/>
            <person name="Jones G."/>
            <person name="Ransome R.D."/>
            <person name="Dechmann D.K.N."/>
            <person name="Locatelli A.G."/>
            <person name="Puechmaille S.J."/>
            <person name="Fedrigo O."/>
            <person name="Jarvis E.D."/>
            <person name="Hiller M."/>
            <person name="Vernes S.C."/>
            <person name="Myers E.W."/>
            <person name="Teeling E.C."/>
        </authorList>
    </citation>
    <scope>NUCLEOTIDE SEQUENCE [LARGE SCALE GENOMIC DNA]</scope>
    <source>
        <strain evidence="1">Bat1K_MPI-CBG_1</strain>
    </source>
</reference>
<accession>A0A833ZMC5</accession>
<sequence>MLARKGRKRLHVSLNVHMQTTDPSPMVGVRTTSQAASRALEKRGAGSAVAASAPSTHTCHSFIAVSSPQPYKKRNVVKSPSYSTPSVDSHTPLSKFQWHSPQTQGFFSLIFVCNHKRPQVAKAI</sequence>
<name>A0A833ZMC5_9CHIR</name>